<proteinExistence type="predicted"/>
<dbReference type="EMBL" id="JBHSWG010000001">
    <property type="protein sequence ID" value="MFC6760594.1"/>
    <property type="molecule type" value="Genomic_DNA"/>
</dbReference>
<keyword evidence="1" id="KW-0472">Membrane</keyword>
<reference evidence="3" key="1">
    <citation type="journal article" date="2019" name="Int. J. Syst. Evol. Microbiol.">
        <title>The Global Catalogue of Microorganisms (GCM) 10K type strain sequencing project: providing services to taxonomists for standard genome sequencing and annotation.</title>
        <authorList>
            <consortium name="The Broad Institute Genomics Platform"/>
            <consortium name="The Broad Institute Genome Sequencing Center for Infectious Disease"/>
            <person name="Wu L."/>
            <person name="Ma J."/>
        </authorList>
    </citation>
    <scope>NUCLEOTIDE SEQUENCE [LARGE SCALE GENOMIC DNA]</scope>
    <source>
        <strain evidence="3">CCUG 66188</strain>
    </source>
</reference>
<keyword evidence="3" id="KW-1185">Reference proteome</keyword>
<comment type="caution">
    <text evidence="2">The sequence shown here is derived from an EMBL/GenBank/DDBJ whole genome shotgun (WGS) entry which is preliminary data.</text>
</comment>
<evidence type="ECO:0000313" key="2">
    <source>
        <dbReference type="EMBL" id="MFC6760594.1"/>
    </source>
</evidence>
<feature type="transmembrane region" description="Helical" evidence="1">
    <location>
        <begin position="49"/>
        <end position="72"/>
    </location>
</feature>
<gene>
    <name evidence="2" type="ORF">ACFQFQ_15600</name>
</gene>
<sequence>MVLILLTLLQVKHLFADYFLQTPRMLSDRARYAHLGRVQHAGVHAGLSLVALLLVGVGPLFALVICLVEGVAHFHIDWIKGRHAESSGKGPDQAGYWHAFGVDQLMHQLTYVAMLWAMVACG</sequence>
<keyword evidence="1" id="KW-0812">Transmembrane</keyword>
<dbReference type="Pfam" id="PF11750">
    <property type="entry name" value="DUF3307"/>
    <property type="match status" value="1"/>
</dbReference>
<evidence type="ECO:0000256" key="1">
    <source>
        <dbReference type="SAM" id="Phobius"/>
    </source>
</evidence>
<accession>A0ABW2B4D4</accession>
<protein>
    <submittedName>
        <fullName evidence="2">DUF3307 domain-containing protein</fullName>
    </submittedName>
</protein>
<organism evidence="2 3">
    <name type="scientific">Sulfitobacter porphyrae</name>
    <dbReference type="NCBI Taxonomy" id="1246864"/>
    <lineage>
        <taxon>Bacteria</taxon>
        <taxon>Pseudomonadati</taxon>
        <taxon>Pseudomonadota</taxon>
        <taxon>Alphaproteobacteria</taxon>
        <taxon>Rhodobacterales</taxon>
        <taxon>Roseobacteraceae</taxon>
        <taxon>Sulfitobacter</taxon>
    </lineage>
</organism>
<name>A0ABW2B4D4_9RHOB</name>
<evidence type="ECO:0000313" key="3">
    <source>
        <dbReference type="Proteomes" id="UP001596353"/>
    </source>
</evidence>
<dbReference type="Proteomes" id="UP001596353">
    <property type="component" value="Unassembled WGS sequence"/>
</dbReference>
<dbReference type="InterPro" id="IPR021737">
    <property type="entry name" value="Phage_phiKZ_Orf197"/>
</dbReference>
<keyword evidence="1" id="KW-1133">Transmembrane helix</keyword>